<evidence type="ECO:0000256" key="1">
    <source>
        <dbReference type="SAM" id="Coils"/>
    </source>
</evidence>
<keyword evidence="3" id="KW-1185">Reference proteome</keyword>
<reference evidence="2 3" key="1">
    <citation type="submission" date="2020-03" db="EMBL/GenBank/DDBJ databases">
        <authorList>
            <person name="Zhu W."/>
        </authorList>
    </citation>
    <scope>NUCLEOTIDE SEQUENCE [LARGE SCALE GENOMIC DNA]</scope>
    <source>
        <strain evidence="2 3">185</strain>
    </source>
</reference>
<feature type="coiled-coil region" evidence="1">
    <location>
        <begin position="102"/>
        <end position="129"/>
    </location>
</feature>
<dbReference type="Pfam" id="PF05762">
    <property type="entry name" value="VWA_CoxE"/>
    <property type="match status" value="1"/>
</dbReference>
<dbReference type="InterPro" id="IPR008912">
    <property type="entry name" value="Uncharacterised_CoxE"/>
</dbReference>
<dbReference type="PANTHER" id="PTHR39338:SF7">
    <property type="entry name" value="BLL6692 PROTEIN"/>
    <property type="match status" value="1"/>
</dbReference>
<gene>
    <name evidence="2" type="ORF">G8D99_08885</name>
</gene>
<dbReference type="EMBL" id="CP049916">
    <property type="protein sequence ID" value="QIO09122.1"/>
    <property type="molecule type" value="Genomic_DNA"/>
</dbReference>
<organism evidence="2 3">
    <name type="scientific">Acinetobacter lanii</name>
    <dbReference type="NCBI Taxonomy" id="2715163"/>
    <lineage>
        <taxon>Bacteria</taxon>
        <taxon>Pseudomonadati</taxon>
        <taxon>Pseudomonadota</taxon>
        <taxon>Gammaproteobacteria</taxon>
        <taxon>Moraxellales</taxon>
        <taxon>Moraxellaceae</taxon>
        <taxon>Acinetobacter</taxon>
    </lineage>
</organism>
<dbReference type="Proteomes" id="UP000501939">
    <property type="component" value="Chromosome"/>
</dbReference>
<name>A0A6G8S4Q0_9GAMM</name>
<proteinExistence type="predicted"/>
<evidence type="ECO:0000313" key="3">
    <source>
        <dbReference type="Proteomes" id="UP000501939"/>
    </source>
</evidence>
<evidence type="ECO:0000313" key="2">
    <source>
        <dbReference type="EMBL" id="QIO09122.1"/>
    </source>
</evidence>
<dbReference type="RefSeq" id="WP_166324680.1">
    <property type="nucleotide sequence ID" value="NZ_CP049916.1"/>
</dbReference>
<dbReference type="AlphaFoldDB" id="A0A6G8S4Q0"/>
<accession>A0A6G8S4Q0</accession>
<protein>
    <submittedName>
        <fullName evidence="2">VWA domain-containing protein</fullName>
    </submittedName>
</protein>
<dbReference type="PANTHER" id="PTHR39338">
    <property type="entry name" value="BLL5662 PROTEIN-RELATED"/>
    <property type="match status" value="1"/>
</dbReference>
<dbReference type="KEGG" id="alj:G8D99_08885"/>
<sequence>MFVRLFYTLRKYGIPVSTRELIDLNQAISAGLVFADQDDFYQLVKTVMVKDERFFDKYDRAMKDYFEGIHTFDVEDLLSKVGQLPKEWFDLELLEKHLTPEQREALQKAGSLEELMKMLEERLREQHKKHQGGNRMIGTGGTSPFGAFGDHPEGVRIGGPGRKRSAVKVWEQRKYQNLDDEQILGTRQMQMALRRLRKFARQGAEEELDINQTIRETAKQGILDVQMVPERRNRIKVLMLFDVGGSMDAHIAQCEKLFSAAKTEFKTLEYFYFHNCLYDYVWKDNYRRNSTRMNTQDLFNTYAKDYRVIVVGDASMAPYELRSAGGSVEYMNEEAGEVWLRRLRSHYEKTAWLNPETENYWHYTQTIGLIKQIFDDHMYPMSLKGIEEMTKYLSR</sequence>
<keyword evidence="1" id="KW-0175">Coiled coil</keyword>